<sequence length="30" mass="3286">MIYGFSPTVTSACYHPFADSCICAFNARLV</sequence>
<gene>
    <name evidence="3" type="ORF">T4A_13884</name>
</gene>
<dbReference type="AlphaFoldDB" id="A0A0V1DQJ7"/>
<comment type="caution">
    <text evidence="3">The sequence shown here is derived from an EMBL/GenBank/DDBJ whole genome shotgun (WGS) entry which is preliminary data.</text>
</comment>
<evidence type="ECO:0000313" key="3">
    <source>
        <dbReference type="EMBL" id="KRY63592.1"/>
    </source>
</evidence>
<dbReference type="EMBL" id="JYDR01001068">
    <property type="protein sequence ID" value="KRY63592.1"/>
    <property type="molecule type" value="Genomic_DNA"/>
</dbReference>
<accession>A0A0V1DQJ7</accession>
<dbReference type="PROSITE" id="PS51004">
    <property type="entry name" value="SEMA"/>
    <property type="match status" value="1"/>
</dbReference>
<evidence type="ECO:0000259" key="2">
    <source>
        <dbReference type="PROSITE" id="PS51004"/>
    </source>
</evidence>
<feature type="domain" description="Sema" evidence="2">
    <location>
        <begin position="1"/>
        <end position="30"/>
    </location>
</feature>
<name>A0A0V1DQJ7_TRIPS</name>
<proteinExistence type="predicted"/>
<protein>
    <recommendedName>
        <fullName evidence="2">Sema domain-containing protein</fullName>
    </recommendedName>
</protein>
<dbReference type="InterPro" id="IPR001627">
    <property type="entry name" value="Semap_dom"/>
</dbReference>
<comment type="caution">
    <text evidence="1">Lacks conserved residue(s) required for the propagation of feature annotation.</text>
</comment>
<reference evidence="3 4" key="1">
    <citation type="submission" date="2015-01" db="EMBL/GenBank/DDBJ databases">
        <title>Evolution of Trichinella species and genotypes.</title>
        <authorList>
            <person name="Korhonen P.K."/>
            <person name="Edoardo P."/>
            <person name="Giuseppe L.R."/>
            <person name="Gasser R.B."/>
        </authorList>
    </citation>
    <scope>NUCLEOTIDE SEQUENCE [LARGE SCALE GENOMIC DNA]</scope>
    <source>
        <strain evidence="3">ISS13</strain>
    </source>
</reference>
<dbReference type="Proteomes" id="UP000054632">
    <property type="component" value="Unassembled WGS sequence"/>
</dbReference>
<organism evidence="3 4">
    <name type="scientific">Trichinella pseudospiralis</name>
    <name type="common">Parasitic roundworm</name>
    <dbReference type="NCBI Taxonomy" id="6337"/>
    <lineage>
        <taxon>Eukaryota</taxon>
        <taxon>Metazoa</taxon>
        <taxon>Ecdysozoa</taxon>
        <taxon>Nematoda</taxon>
        <taxon>Enoplea</taxon>
        <taxon>Dorylaimia</taxon>
        <taxon>Trichinellida</taxon>
        <taxon>Trichinellidae</taxon>
        <taxon>Trichinella</taxon>
    </lineage>
</organism>
<evidence type="ECO:0000256" key="1">
    <source>
        <dbReference type="PROSITE-ProRule" id="PRU00352"/>
    </source>
</evidence>
<evidence type="ECO:0000313" key="4">
    <source>
        <dbReference type="Proteomes" id="UP000054632"/>
    </source>
</evidence>